<name>A0A443PTA3_9MAGN</name>
<protein>
    <recommendedName>
        <fullName evidence="1">UspA domain-containing protein</fullName>
    </recommendedName>
</protein>
<dbReference type="InterPro" id="IPR014729">
    <property type="entry name" value="Rossmann-like_a/b/a_fold"/>
</dbReference>
<dbReference type="PANTHER" id="PTHR47848:SF1">
    <property type="entry name" value="ADENINE NUCLEOTIDE ALPHA HYDROLASES-LIKE SUPERFAMILY PROTEIN"/>
    <property type="match status" value="1"/>
</dbReference>
<dbReference type="PANTHER" id="PTHR47848">
    <property type="entry name" value="ADENINE NUCLEOTIDE ALPHA HYDROLASES-LIKE SUPERFAMILY PROTEIN"/>
    <property type="match status" value="1"/>
</dbReference>
<comment type="caution">
    <text evidence="2">The sequence shown here is derived from an EMBL/GenBank/DDBJ whole genome shotgun (WGS) entry which is preliminary data.</text>
</comment>
<dbReference type="Pfam" id="PF00582">
    <property type="entry name" value="Usp"/>
    <property type="match status" value="1"/>
</dbReference>
<reference evidence="2 3" key="1">
    <citation type="journal article" date="2019" name="Nat. Plants">
        <title>Stout camphor tree genome fills gaps in understanding of flowering plant genome evolution.</title>
        <authorList>
            <person name="Chaw S.M."/>
            <person name="Liu Y.C."/>
            <person name="Wu Y.W."/>
            <person name="Wang H.Y."/>
            <person name="Lin C.I."/>
            <person name="Wu C.S."/>
            <person name="Ke H.M."/>
            <person name="Chang L.Y."/>
            <person name="Hsu C.Y."/>
            <person name="Yang H.T."/>
            <person name="Sudianto E."/>
            <person name="Hsu M.H."/>
            <person name="Wu K.P."/>
            <person name="Wang L.N."/>
            <person name="Leebens-Mack J.H."/>
            <person name="Tsai I.J."/>
        </authorList>
    </citation>
    <scope>NUCLEOTIDE SEQUENCE [LARGE SCALE GENOMIC DNA]</scope>
    <source>
        <strain evidence="3">cv. Chaw 1501</strain>
        <tissue evidence="2">Young leaves</tissue>
    </source>
</reference>
<sequence>MVPHKIIAVVEDVDAARYALRWAVQNLLRNGDLVTLIHVYPSSRSKSKKKQRRLRLKGFQLALSFKDLCVGVPEVKVEIIVTEGDLGTMIISMVKEIGASALILGLHDQSFLYKSATVNTNMNSLNCRILAVKQPSTDTTTRTRDTSTNVVLSQIEIVRLCAPEPKSSFRICPSSLWMICFRSRRRKGST</sequence>
<dbReference type="Proteomes" id="UP000283530">
    <property type="component" value="Unassembled WGS sequence"/>
</dbReference>
<dbReference type="SUPFAM" id="SSF52402">
    <property type="entry name" value="Adenine nucleotide alpha hydrolases-like"/>
    <property type="match status" value="1"/>
</dbReference>
<evidence type="ECO:0000259" key="1">
    <source>
        <dbReference type="Pfam" id="PF00582"/>
    </source>
</evidence>
<accession>A0A443PTA3</accession>
<keyword evidence="3" id="KW-1185">Reference proteome</keyword>
<dbReference type="Gene3D" id="3.40.50.620">
    <property type="entry name" value="HUPs"/>
    <property type="match status" value="1"/>
</dbReference>
<dbReference type="EMBL" id="QPKB01000010">
    <property type="protein sequence ID" value="RWR93999.1"/>
    <property type="molecule type" value="Genomic_DNA"/>
</dbReference>
<proteinExistence type="predicted"/>
<organism evidence="2 3">
    <name type="scientific">Cinnamomum micranthum f. kanehirae</name>
    <dbReference type="NCBI Taxonomy" id="337451"/>
    <lineage>
        <taxon>Eukaryota</taxon>
        <taxon>Viridiplantae</taxon>
        <taxon>Streptophyta</taxon>
        <taxon>Embryophyta</taxon>
        <taxon>Tracheophyta</taxon>
        <taxon>Spermatophyta</taxon>
        <taxon>Magnoliopsida</taxon>
        <taxon>Magnoliidae</taxon>
        <taxon>Laurales</taxon>
        <taxon>Lauraceae</taxon>
        <taxon>Cinnamomum</taxon>
    </lineage>
</organism>
<dbReference type="AlphaFoldDB" id="A0A443PTA3"/>
<feature type="domain" description="UspA" evidence="1">
    <location>
        <begin position="4"/>
        <end position="114"/>
    </location>
</feature>
<evidence type="ECO:0000313" key="3">
    <source>
        <dbReference type="Proteomes" id="UP000283530"/>
    </source>
</evidence>
<gene>
    <name evidence="2" type="ORF">CKAN_02327700</name>
</gene>
<evidence type="ECO:0000313" key="2">
    <source>
        <dbReference type="EMBL" id="RWR93999.1"/>
    </source>
</evidence>
<dbReference type="InterPro" id="IPR006016">
    <property type="entry name" value="UspA"/>
</dbReference>
<dbReference type="OrthoDB" id="1901889at2759"/>